<dbReference type="PATRIC" id="fig|1196324.3.peg.2125"/>
<comment type="caution">
    <text evidence="5">The sequence shown here is derived from an EMBL/GenBank/DDBJ whole genome shotgun (WGS) entry which is preliminary data.</text>
</comment>
<dbReference type="eggNOG" id="COG1051">
    <property type="taxonomic scope" value="Bacteria"/>
</dbReference>
<feature type="domain" description="Nudix hydrolase" evidence="4">
    <location>
        <begin position="7"/>
        <end position="138"/>
    </location>
</feature>
<dbReference type="CDD" id="cd04691">
    <property type="entry name" value="NUDIX_ADPRase"/>
    <property type="match status" value="1"/>
</dbReference>
<evidence type="ECO:0000313" key="6">
    <source>
        <dbReference type="Proteomes" id="UP000004080"/>
    </source>
</evidence>
<dbReference type="PROSITE" id="PS00893">
    <property type="entry name" value="NUDIX_BOX"/>
    <property type="match status" value="1"/>
</dbReference>
<proteinExistence type="inferred from homology"/>
<accession>I8J1N0</accession>
<dbReference type="EMBL" id="AKKV01000025">
    <property type="protein sequence ID" value="EIT85641.1"/>
    <property type="molecule type" value="Genomic_DNA"/>
</dbReference>
<dbReference type="InterPro" id="IPR020084">
    <property type="entry name" value="NUDIX_hydrolase_CS"/>
</dbReference>
<evidence type="ECO:0000259" key="4">
    <source>
        <dbReference type="PROSITE" id="PS51462"/>
    </source>
</evidence>
<dbReference type="AlphaFoldDB" id="I8J1N0"/>
<dbReference type="InterPro" id="IPR000086">
    <property type="entry name" value="NUDIX_hydrolase_dom"/>
</dbReference>
<keyword evidence="6" id="KW-1185">Reference proteome</keyword>
<dbReference type="PRINTS" id="PR00502">
    <property type="entry name" value="NUDIXFAMILY"/>
</dbReference>
<name>I8J1N0_9BACL</name>
<reference evidence="5 6" key="1">
    <citation type="journal article" date="2012" name="J. Bacteriol.">
        <title>Genome of Bacillus macauensis ZFHKF-1, a Long-Chain-Forming Bacterium.</title>
        <authorList>
            <person name="Cai L."/>
            <person name="Zhang T."/>
        </authorList>
    </citation>
    <scope>NUCLEOTIDE SEQUENCE [LARGE SCALE GENOMIC DNA]</scope>
    <source>
        <strain evidence="5 6">ZFHKF-1</strain>
    </source>
</reference>
<evidence type="ECO:0000313" key="5">
    <source>
        <dbReference type="EMBL" id="EIT85641.1"/>
    </source>
</evidence>
<comment type="similarity">
    <text evidence="3">Belongs to the Nudix hydrolase family.</text>
</comment>
<organism evidence="5 6">
    <name type="scientific">Fictibacillus macauensis ZFHKF-1</name>
    <dbReference type="NCBI Taxonomy" id="1196324"/>
    <lineage>
        <taxon>Bacteria</taxon>
        <taxon>Bacillati</taxon>
        <taxon>Bacillota</taxon>
        <taxon>Bacilli</taxon>
        <taxon>Bacillales</taxon>
        <taxon>Fictibacillaceae</taxon>
        <taxon>Fictibacillus</taxon>
    </lineage>
</organism>
<evidence type="ECO:0000256" key="1">
    <source>
        <dbReference type="ARBA" id="ARBA00001946"/>
    </source>
</evidence>
<dbReference type="Pfam" id="PF00293">
    <property type="entry name" value="NUDIX"/>
    <property type="match status" value="1"/>
</dbReference>
<dbReference type="PROSITE" id="PS51462">
    <property type="entry name" value="NUDIX"/>
    <property type="match status" value="1"/>
</dbReference>
<dbReference type="PANTHER" id="PTHR43046">
    <property type="entry name" value="GDP-MANNOSE MANNOSYL HYDROLASE"/>
    <property type="match status" value="1"/>
</dbReference>
<keyword evidence="2 3" id="KW-0378">Hydrolase</keyword>
<dbReference type="Proteomes" id="UP000004080">
    <property type="component" value="Unassembled WGS sequence"/>
</dbReference>
<evidence type="ECO:0000256" key="2">
    <source>
        <dbReference type="ARBA" id="ARBA00022801"/>
    </source>
</evidence>
<dbReference type="GO" id="GO:0016787">
    <property type="term" value="F:hydrolase activity"/>
    <property type="evidence" value="ECO:0007669"/>
    <property type="project" value="UniProtKB-KW"/>
</dbReference>
<evidence type="ECO:0000256" key="3">
    <source>
        <dbReference type="RuleBase" id="RU003476"/>
    </source>
</evidence>
<sequence>MKKERGNVWLGVSGVVMKEGKYLVVKKKYGGNQGKWTFPAGFVNPNETADEAVVREVLEETGIETTVQRIIGLRTGVIAEEVSDNMIVFQLEATGGRLQAQEREIAEVCFMSKEELLNDQQTSLMVPIFMNEKEEMLYDQLNPGDVFRYTSYKLFDIR</sequence>
<dbReference type="InterPro" id="IPR020476">
    <property type="entry name" value="Nudix_hydrolase"/>
</dbReference>
<protein>
    <submittedName>
        <fullName evidence="5">Phosphohydrolase</fullName>
    </submittedName>
</protein>
<gene>
    <name evidence="5" type="ORF">A374_10408</name>
</gene>
<comment type="cofactor">
    <cofactor evidence="1">
        <name>Mg(2+)</name>
        <dbReference type="ChEBI" id="CHEBI:18420"/>
    </cofactor>
</comment>
<dbReference type="PANTHER" id="PTHR43046:SF14">
    <property type="entry name" value="MUTT_NUDIX FAMILY PROTEIN"/>
    <property type="match status" value="1"/>
</dbReference>
<dbReference type="SUPFAM" id="SSF55811">
    <property type="entry name" value="Nudix"/>
    <property type="match status" value="1"/>
</dbReference>
<dbReference type="Gene3D" id="3.90.79.10">
    <property type="entry name" value="Nucleoside Triphosphate Pyrophosphohydrolase"/>
    <property type="match status" value="1"/>
</dbReference>
<dbReference type="InterPro" id="IPR015797">
    <property type="entry name" value="NUDIX_hydrolase-like_dom_sf"/>
</dbReference>
<dbReference type="STRING" id="1196324.A374_10408"/>